<feature type="transmembrane region" description="Helical" evidence="2">
    <location>
        <begin position="175"/>
        <end position="196"/>
    </location>
</feature>
<protein>
    <submittedName>
        <fullName evidence="3">Uncharacterized protein</fullName>
    </submittedName>
</protein>
<keyword evidence="2" id="KW-0472">Membrane</keyword>
<feature type="region of interest" description="Disordered" evidence="1">
    <location>
        <begin position="335"/>
        <end position="363"/>
    </location>
</feature>
<dbReference type="GeneID" id="37009144"/>
<accession>A0A2V1B0H7</accession>
<name>A0A2V1B0H7_9ASCO</name>
<proteinExistence type="predicted"/>
<keyword evidence="2" id="KW-0812">Transmembrane</keyword>
<feature type="region of interest" description="Disordered" evidence="1">
    <location>
        <begin position="1"/>
        <end position="49"/>
    </location>
</feature>
<dbReference type="RefSeq" id="XP_025344464.1">
    <property type="nucleotide sequence ID" value="XM_025487448.1"/>
</dbReference>
<feature type="transmembrane region" description="Helical" evidence="2">
    <location>
        <begin position="208"/>
        <end position="225"/>
    </location>
</feature>
<keyword evidence="4" id="KW-1185">Reference proteome</keyword>
<evidence type="ECO:0000256" key="1">
    <source>
        <dbReference type="SAM" id="MobiDB-lite"/>
    </source>
</evidence>
<evidence type="ECO:0000313" key="3">
    <source>
        <dbReference type="EMBL" id="PVH23524.1"/>
    </source>
</evidence>
<dbReference type="EMBL" id="PKFO01000011">
    <property type="protein sequence ID" value="PVH23524.1"/>
    <property type="molecule type" value="Genomic_DNA"/>
</dbReference>
<keyword evidence="2" id="KW-1133">Transmembrane helix</keyword>
<comment type="caution">
    <text evidence="3">The sequence shown here is derived from an EMBL/GenBank/DDBJ whole genome shotgun (WGS) entry which is preliminary data.</text>
</comment>
<dbReference type="Proteomes" id="UP000244309">
    <property type="component" value="Unassembled WGS sequence"/>
</dbReference>
<evidence type="ECO:0000256" key="2">
    <source>
        <dbReference type="SAM" id="Phobius"/>
    </source>
</evidence>
<organism evidence="3 4">
    <name type="scientific">Candidozyma haemuli</name>
    <dbReference type="NCBI Taxonomy" id="45357"/>
    <lineage>
        <taxon>Eukaryota</taxon>
        <taxon>Fungi</taxon>
        <taxon>Dikarya</taxon>
        <taxon>Ascomycota</taxon>
        <taxon>Saccharomycotina</taxon>
        <taxon>Pichiomycetes</taxon>
        <taxon>Metschnikowiaceae</taxon>
        <taxon>Candidozyma</taxon>
    </lineage>
</organism>
<dbReference type="VEuPathDB" id="FungiDB:CXQ85_003814"/>
<reference evidence="3 4" key="1">
    <citation type="submission" date="2017-12" db="EMBL/GenBank/DDBJ databases">
        <title>Genome Sequence of a Multidrug-Resistant Candida haemulonii Isolate from a Patient with Chronic Leg Ulcers in Israel.</title>
        <authorList>
            <person name="Chow N.A."/>
            <person name="Gade L."/>
            <person name="Batra D."/>
            <person name="Rowe L.A."/>
            <person name="Ben-Ami R."/>
            <person name="Loparev V.N."/>
            <person name="Litvintseva A.P."/>
        </authorList>
    </citation>
    <scope>NUCLEOTIDE SEQUENCE [LARGE SCALE GENOMIC DNA]</scope>
    <source>
        <strain evidence="3 4">B11899</strain>
    </source>
</reference>
<gene>
    <name evidence="3" type="ORF">CXQ85_003814</name>
</gene>
<dbReference type="AlphaFoldDB" id="A0A2V1B0H7"/>
<feature type="compositionally biased region" description="Pro residues" evidence="1">
    <location>
        <begin position="26"/>
        <end position="35"/>
    </location>
</feature>
<sequence>MPITSSSVGEPEVSAPSAGQLTDQPLAPPSDPPSAPSSNHPSSQFEVSNRFKERFTSEELTESGMTMKQARACGDAANEIGMVMEKAVVKLEELGVSSAKASCIKQELIQYPVDASDLPKLNKKVQYHYNRILNVDYWASQLTNNPMNILDDRRFVADFQVDVDRWRPLLNTFELQMPAFFALVLSLCLFYGIVGLKSPDSMNWIERTIWLVSVLIGTFNVIVVISNKGIRIWLTEVIGKWESLLLNFLANGYQSSPIVDRMERLNDLMYNQSKRMDDEDPPRRVQVFICQSFCFIGYLVKFSVYSVWLGLSSLLCALRYIAELSPEDPLGDIEKQGGIAGAANTPQSHPNVTKEGVVVSTQQ</sequence>
<evidence type="ECO:0000313" key="4">
    <source>
        <dbReference type="Proteomes" id="UP000244309"/>
    </source>
</evidence>